<feature type="domain" description="O-antigen ligase-related" evidence="6">
    <location>
        <begin position="211"/>
        <end position="344"/>
    </location>
</feature>
<keyword evidence="8" id="KW-1185">Reference proteome</keyword>
<sequence length="434" mass="46908">MIEIVWVALGLGLLALMLPAKPVLRAVASLAILLAVLAVFQTTGGRGTVTVSASYVIVACVGLVGLVAFWRKSSPWLFVPLAAYLAFGMAFIWDGGAGQSGGTMNIVYIMLAWAAGAFMGSSFRDRAELDRSFTVLLVLIVVFQVLVTALQTLGVPIFELTGRSLDLEGGRANGTFTHPSTIGKVLTLVMMLLMPMTRAADSTTRKLALFGLLLAIVPIALSASRANFISALAMILVWSLLQPRDTKFFSRRFLLPALVGVVSLFFVDSILERFNKDPVGGEREHFMEVALLQFADTPWFGVGPANYVRVVGMRDALTAEGWPVHNAFMLQIVELGIIGALLFFLPLLYMFVRSVLAVRLVSRQGDYARAVVAYLPAFVLISWTGWGMLAPGMAALLFFCLAFSMQQVTSKAMPVVAASEVALVPARARSSMRS</sequence>
<dbReference type="GO" id="GO:0016874">
    <property type="term" value="F:ligase activity"/>
    <property type="evidence" value="ECO:0007669"/>
    <property type="project" value="UniProtKB-KW"/>
</dbReference>
<keyword evidence="2 5" id="KW-0812">Transmembrane</keyword>
<evidence type="ECO:0000259" key="6">
    <source>
        <dbReference type="Pfam" id="PF04932"/>
    </source>
</evidence>
<feature type="transmembrane region" description="Helical" evidence="5">
    <location>
        <begin position="178"/>
        <end position="196"/>
    </location>
</feature>
<keyword evidence="4 5" id="KW-0472">Membrane</keyword>
<dbReference type="Proteomes" id="UP000490386">
    <property type="component" value="Unassembled WGS sequence"/>
</dbReference>
<dbReference type="Pfam" id="PF04932">
    <property type="entry name" value="Wzy_C"/>
    <property type="match status" value="1"/>
</dbReference>
<evidence type="ECO:0000256" key="1">
    <source>
        <dbReference type="ARBA" id="ARBA00004141"/>
    </source>
</evidence>
<feature type="transmembrane region" description="Helical" evidence="5">
    <location>
        <begin position="76"/>
        <end position="93"/>
    </location>
</feature>
<comment type="caution">
    <text evidence="7">The sequence shown here is derived from an EMBL/GenBank/DDBJ whole genome shotgun (WGS) entry which is preliminary data.</text>
</comment>
<feature type="transmembrane region" description="Helical" evidence="5">
    <location>
        <begin position="208"/>
        <end position="241"/>
    </location>
</feature>
<dbReference type="PANTHER" id="PTHR37422:SF13">
    <property type="entry name" value="LIPOPOLYSACCHARIDE BIOSYNTHESIS PROTEIN PA4999-RELATED"/>
    <property type="match status" value="1"/>
</dbReference>
<dbReference type="OrthoDB" id="3373353at2"/>
<name>A0A7J5B4L7_9MICO</name>
<feature type="transmembrane region" description="Helical" evidence="5">
    <location>
        <begin position="135"/>
        <end position="158"/>
    </location>
</feature>
<evidence type="ECO:0000256" key="2">
    <source>
        <dbReference type="ARBA" id="ARBA00022692"/>
    </source>
</evidence>
<dbReference type="InterPro" id="IPR007016">
    <property type="entry name" value="O-antigen_ligase-rel_domated"/>
</dbReference>
<feature type="transmembrane region" description="Helical" evidence="5">
    <location>
        <begin position="105"/>
        <end position="123"/>
    </location>
</feature>
<organism evidence="7 8">
    <name type="scientific">Pseudoclavibacter terrae</name>
    <dbReference type="NCBI Taxonomy" id="1530195"/>
    <lineage>
        <taxon>Bacteria</taxon>
        <taxon>Bacillati</taxon>
        <taxon>Actinomycetota</taxon>
        <taxon>Actinomycetes</taxon>
        <taxon>Micrococcales</taxon>
        <taxon>Microbacteriaceae</taxon>
        <taxon>Pseudoclavibacter</taxon>
    </lineage>
</organism>
<feature type="transmembrane region" description="Helical" evidence="5">
    <location>
        <begin position="332"/>
        <end position="352"/>
    </location>
</feature>
<reference evidence="7 8" key="1">
    <citation type="submission" date="2019-09" db="EMBL/GenBank/DDBJ databases">
        <title>Phylogeny of genus Pseudoclavibacter and closely related genus.</title>
        <authorList>
            <person name="Li Y."/>
        </authorList>
    </citation>
    <scope>NUCLEOTIDE SEQUENCE [LARGE SCALE GENOMIC DNA]</scope>
    <source>
        <strain evidence="7 8">THG-MD12</strain>
    </source>
</reference>
<evidence type="ECO:0000313" key="7">
    <source>
        <dbReference type="EMBL" id="KAB1639123.1"/>
    </source>
</evidence>
<dbReference type="GO" id="GO:0016020">
    <property type="term" value="C:membrane"/>
    <property type="evidence" value="ECO:0007669"/>
    <property type="project" value="UniProtKB-SubCell"/>
</dbReference>
<keyword evidence="3 5" id="KW-1133">Transmembrane helix</keyword>
<dbReference type="InterPro" id="IPR051533">
    <property type="entry name" value="WaaL-like"/>
</dbReference>
<dbReference type="RefSeq" id="WP_151422142.1">
    <property type="nucleotide sequence ID" value="NZ_WBJX01000001.1"/>
</dbReference>
<protein>
    <submittedName>
        <fullName evidence="7">O-antigen ligase family protein</fullName>
    </submittedName>
</protein>
<dbReference type="EMBL" id="WBJX01000001">
    <property type="protein sequence ID" value="KAB1639123.1"/>
    <property type="molecule type" value="Genomic_DNA"/>
</dbReference>
<feature type="transmembrane region" description="Helical" evidence="5">
    <location>
        <begin position="49"/>
        <end position="69"/>
    </location>
</feature>
<feature type="transmembrane region" description="Helical" evidence="5">
    <location>
        <begin position="253"/>
        <end position="271"/>
    </location>
</feature>
<dbReference type="AlphaFoldDB" id="A0A7J5B4L7"/>
<proteinExistence type="predicted"/>
<evidence type="ECO:0000256" key="5">
    <source>
        <dbReference type="SAM" id="Phobius"/>
    </source>
</evidence>
<evidence type="ECO:0000256" key="3">
    <source>
        <dbReference type="ARBA" id="ARBA00022989"/>
    </source>
</evidence>
<gene>
    <name evidence="7" type="ORF">F8O03_01910</name>
</gene>
<accession>A0A7J5B4L7</accession>
<evidence type="ECO:0000256" key="4">
    <source>
        <dbReference type="ARBA" id="ARBA00023136"/>
    </source>
</evidence>
<feature type="transmembrane region" description="Helical" evidence="5">
    <location>
        <begin position="372"/>
        <end position="403"/>
    </location>
</feature>
<evidence type="ECO:0000313" key="8">
    <source>
        <dbReference type="Proteomes" id="UP000490386"/>
    </source>
</evidence>
<dbReference type="PANTHER" id="PTHR37422">
    <property type="entry name" value="TEICHURONIC ACID BIOSYNTHESIS PROTEIN TUAE"/>
    <property type="match status" value="1"/>
</dbReference>
<keyword evidence="7" id="KW-0436">Ligase</keyword>
<comment type="subcellular location">
    <subcellularLocation>
        <location evidence="1">Membrane</location>
        <topology evidence="1">Multi-pass membrane protein</topology>
    </subcellularLocation>
</comment>